<keyword evidence="1" id="KW-0547">Nucleotide-binding</keyword>
<dbReference type="HOGENOM" id="CLU_052027_2_0_9"/>
<dbReference type="OrthoDB" id="9794577at2"/>
<dbReference type="InterPro" id="IPR027417">
    <property type="entry name" value="P-loop_NTPase"/>
</dbReference>
<sequence length="248" mass="27797">MQMKLFNLYDHENQVVQEAYAMLTANIYVGNNKNMFKTFALTSCNPNEGKTSLAISLSITMAHLGWQVLLIDADMRKTAAKRLNEGSQLGLADYLEGKIELDQALSETNIPRFTYCACGNDHHNPVGLLCSVRFEELVSKVRNDYDIVLFDTPALASVGDGGIVASKVDATLLTVKMGLTTLTSLKRVKEQLEGLNANILGVVLNKVKKRDYKRYFGSYNYFFASKRFFNNKKVKNTNFPVDVHTSQM</sequence>
<dbReference type="Pfam" id="PF01656">
    <property type="entry name" value="CbiA"/>
    <property type="match status" value="1"/>
</dbReference>
<proteinExistence type="predicted"/>
<dbReference type="GO" id="GO:0005524">
    <property type="term" value="F:ATP binding"/>
    <property type="evidence" value="ECO:0007669"/>
    <property type="project" value="UniProtKB-KW"/>
</dbReference>
<dbReference type="NCBIfam" id="TIGR01007">
    <property type="entry name" value="eps_fam"/>
    <property type="match status" value="1"/>
</dbReference>
<evidence type="ECO:0000259" key="3">
    <source>
        <dbReference type="Pfam" id="PF01656"/>
    </source>
</evidence>
<accession>H5XUE4</accession>
<evidence type="ECO:0000256" key="2">
    <source>
        <dbReference type="ARBA" id="ARBA00022840"/>
    </source>
</evidence>
<organism evidence="4 5">
    <name type="scientific">Desulfosporosinus youngiae DSM 17734</name>
    <dbReference type="NCBI Taxonomy" id="768710"/>
    <lineage>
        <taxon>Bacteria</taxon>
        <taxon>Bacillati</taxon>
        <taxon>Bacillota</taxon>
        <taxon>Clostridia</taxon>
        <taxon>Eubacteriales</taxon>
        <taxon>Desulfitobacteriaceae</taxon>
        <taxon>Desulfosporosinus</taxon>
    </lineage>
</organism>
<dbReference type="SUPFAM" id="SSF52540">
    <property type="entry name" value="P-loop containing nucleoside triphosphate hydrolases"/>
    <property type="match status" value="1"/>
</dbReference>
<dbReference type="InterPro" id="IPR050445">
    <property type="entry name" value="Bact_polysacc_biosynth/exp"/>
</dbReference>
<protein>
    <submittedName>
        <fullName evidence="4">Capsular exopolysaccharide biosynthesis protein</fullName>
    </submittedName>
</protein>
<dbReference type="STRING" id="768710.DesyoDRAFT_2297"/>
<dbReference type="Gene3D" id="3.40.50.300">
    <property type="entry name" value="P-loop containing nucleotide triphosphate hydrolases"/>
    <property type="match status" value="1"/>
</dbReference>
<dbReference type="PANTHER" id="PTHR32309:SF31">
    <property type="entry name" value="CAPSULAR EXOPOLYSACCHARIDE FAMILY"/>
    <property type="match status" value="1"/>
</dbReference>
<keyword evidence="5" id="KW-1185">Reference proteome</keyword>
<dbReference type="CDD" id="cd05387">
    <property type="entry name" value="BY-kinase"/>
    <property type="match status" value="1"/>
</dbReference>
<name>H5XUE4_9FIRM</name>
<dbReference type="EMBL" id="CM001441">
    <property type="protein sequence ID" value="EHQ89380.1"/>
    <property type="molecule type" value="Genomic_DNA"/>
</dbReference>
<dbReference type="eggNOG" id="COG0489">
    <property type="taxonomic scope" value="Bacteria"/>
</dbReference>
<keyword evidence="2" id="KW-0067">ATP-binding</keyword>
<evidence type="ECO:0000256" key="1">
    <source>
        <dbReference type="ARBA" id="ARBA00022741"/>
    </source>
</evidence>
<evidence type="ECO:0000313" key="4">
    <source>
        <dbReference type="EMBL" id="EHQ89380.1"/>
    </source>
</evidence>
<reference evidence="4 5" key="1">
    <citation type="submission" date="2011-11" db="EMBL/GenBank/DDBJ databases">
        <title>The Noncontiguous Finished genome of Desulfosporosinus youngiae DSM 17734.</title>
        <authorList>
            <consortium name="US DOE Joint Genome Institute (JGI-PGF)"/>
            <person name="Lucas S."/>
            <person name="Han J."/>
            <person name="Lapidus A."/>
            <person name="Cheng J.-F."/>
            <person name="Goodwin L."/>
            <person name="Pitluck S."/>
            <person name="Peters L."/>
            <person name="Ovchinnikova G."/>
            <person name="Lu M."/>
            <person name="Land M.L."/>
            <person name="Hauser L."/>
            <person name="Pester M."/>
            <person name="Spring S."/>
            <person name="Ollivier B."/>
            <person name="Rattei T."/>
            <person name="Klenk H.-P."/>
            <person name="Wagner M."/>
            <person name="Loy A."/>
            <person name="Woyke T.J."/>
        </authorList>
    </citation>
    <scope>NUCLEOTIDE SEQUENCE [LARGE SCALE GENOMIC DNA]</scope>
    <source>
        <strain evidence="4 5">DSM 17734</strain>
    </source>
</reference>
<dbReference type="InterPro" id="IPR005702">
    <property type="entry name" value="Wzc-like_C"/>
</dbReference>
<dbReference type="InterPro" id="IPR002586">
    <property type="entry name" value="CobQ/CobB/MinD/ParA_Nub-bd_dom"/>
</dbReference>
<dbReference type="RefSeq" id="WP_007783026.1">
    <property type="nucleotide sequence ID" value="NZ_CM001441.1"/>
</dbReference>
<feature type="domain" description="CobQ/CobB/MinD/ParA nucleotide binding" evidence="3">
    <location>
        <begin position="47"/>
        <end position="213"/>
    </location>
</feature>
<evidence type="ECO:0000313" key="5">
    <source>
        <dbReference type="Proteomes" id="UP000005104"/>
    </source>
</evidence>
<dbReference type="AlphaFoldDB" id="H5XUE4"/>
<dbReference type="PANTHER" id="PTHR32309">
    <property type="entry name" value="TYROSINE-PROTEIN KINASE"/>
    <property type="match status" value="1"/>
</dbReference>
<dbReference type="Proteomes" id="UP000005104">
    <property type="component" value="Chromosome"/>
</dbReference>
<gene>
    <name evidence="4" type="ORF">DesyoDRAFT_2297</name>
</gene>